<dbReference type="PANTHER" id="PTHR32248">
    <property type="entry name" value="RNA POLYMERASE SIGMA-54 FACTOR"/>
    <property type="match status" value="1"/>
</dbReference>
<comment type="caution">
    <text evidence="14">The sequence shown here is derived from an EMBL/GenBank/DDBJ whole genome shotgun (WGS) entry which is preliminary data.</text>
</comment>
<feature type="domain" description="RNA polymerase sigma factor 54 DNA-binding" evidence="12">
    <location>
        <begin position="329"/>
        <end position="487"/>
    </location>
</feature>
<reference evidence="15" key="1">
    <citation type="submission" date="2018-02" db="EMBL/GenBank/DDBJ databases">
        <title>Genome sequencing of Solimonas sp. HR-BB.</title>
        <authorList>
            <person name="Lee Y."/>
            <person name="Jeon C.O."/>
        </authorList>
    </citation>
    <scope>NUCLEOTIDE SEQUENCE [LARGE SCALE GENOMIC DNA]</scope>
    <source>
        <strain evidence="15">HR-E</strain>
    </source>
</reference>
<dbReference type="RefSeq" id="WP_105190939.1">
    <property type="nucleotide sequence ID" value="NZ_PTQZ01000005.1"/>
</dbReference>
<evidence type="ECO:0000256" key="2">
    <source>
        <dbReference type="ARBA" id="ARBA00019942"/>
    </source>
</evidence>
<dbReference type="GO" id="GO:0016779">
    <property type="term" value="F:nucleotidyltransferase activity"/>
    <property type="evidence" value="ECO:0007669"/>
    <property type="project" value="UniProtKB-KW"/>
</dbReference>
<dbReference type="FunFam" id="1.10.10.60:FF:000045">
    <property type="entry name" value="RNA polymerase sigma-54 factor"/>
    <property type="match status" value="1"/>
</dbReference>
<proteinExistence type="inferred from homology"/>
<keyword evidence="6 10" id="KW-0805">Transcription regulation</keyword>
<dbReference type="Gene3D" id="1.10.10.1330">
    <property type="entry name" value="RNA polymerase sigma-54 factor, core-binding domain"/>
    <property type="match status" value="1"/>
</dbReference>
<dbReference type="GO" id="GO:0000428">
    <property type="term" value="C:DNA-directed RNA polymerase complex"/>
    <property type="evidence" value="ECO:0007669"/>
    <property type="project" value="UniProtKB-KW"/>
</dbReference>
<evidence type="ECO:0000256" key="8">
    <source>
        <dbReference type="ARBA" id="ARBA00023125"/>
    </source>
</evidence>
<comment type="similarity">
    <text evidence="1 10">Belongs to the sigma-54 factor family.</text>
</comment>
<dbReference type="PIRSF" id="PIRSF000774">
    <property type="entry name" value="RpoN"/>
    <property type="match status" value="1"/>
</dbReference>
<dbReference type="GO" id="GO:0003677">
    <property type="term" value="F:DNA binding"/>
    <property type="evidence" value="ECO:0007669"/>
    <property type="project" value="UniProtKB-KW"/>
</dbReference>
<evidence type="ECO:0000259" key="12">
    <source>
        <dbReference type="Pfam" id="PF04552"/>
    </source>
</evidence>
<evidence type="ECO:0000256" key="1">
    <source>
        <dbReference type="ARBA" id="ARBA00008798"/>
    </source>
</evidence>
<dbReference type="GO" id="GO:0016987">
    <property type="term" value="F:sigma factor activity"/>
    <property type="evidence" value="ECO:0007669"/>
    <property type="project" value="UniProtKB-KW"/>
</dbReference>
<dbReference type="EMBL" id="PTQZ01000005">
    <property type="protein sequence ID" value="PQA52118.1"/>
    <property type="molecule type" value="Genomic_DNA"/>
</dbReference>
<feature type="domain" description="RNA polymerase sigma factor 54 core-binding" evidence="13">
    <location>
        <begin position="118"/>
        <end position="315"/>
    </location>
</feature>
<evidence type="ECO:0000256" key="4">
    <source>
        <dbReference type="ARBA" id="ARBA00022679"/>
    </source>
</evidence>
<keyword evidence="4 10" id="KW-0808">Transferase</keyword>
<dbReference type="NCBIfam" id="TIGR02395">
    <property type="entry name" value="rpoN_sigma"/>
    <property type="match status" value="1"/>
</dbReference>
<feature type="region of interest" description="Disordered" evidence="11">
    <location>
        <begin position="45"/>
        <end position="86"/>
    </location>
</feature>
<gene>
    <name evidence="14" type="ORF">C5O18_00545</name>
</gene>
<dbReference type="InterPro" id="IPR007046">
    <property type="entry name" value="RNA_pol_sigma_54_core-bd"/>
</dbReference>
<evidence type="ECO:0000256" key="10">
    <source>
        <dbReference type="PIRNR" id="PIRNR000774"/>
    </source>
</evidence>
<dbReference type="PROSITE" id="PS00718">
    <property type="entry name" value="SIGMA54_2"/>
    <property type="match status" value="1"/>
</dbReference>
<sequence length="489" mass="54174">MKVGLHLGLGQHLTMTPQLQQAIKLLQLSTLELQQEVQSALDSNPLLELDDGSEPAGMSSEPHDSTPEAPDKAGETLDLDQRSDMPDQLPVDTAWDDIYVGSGSGTGGEPVDEDGDPIETRNAQAESLQDHLRWQLNLTPFNDTDRLVAEAVIDGLDSRGYLTVSLQELADTVQHWIDEVPEEDEILAVLHRVQQFDPPGVAARDLCECLLIQLGQRPAGTEGLAGAQCLLRDHADKLAAGDLPGLMRATRLSEAEIQQVMALIRQLKPHPGEGWAGPDDEKTLIPDVVVRKHNGRWRVELNPEAAPRLRVNSGYAAMLRRADSSRDNQFIRDHLQEARWLIKSLQSRHETLLKVATCIVEHQRGFLEEGPEAMKPLILRDVADEVGLHESTISRVTTQKYLHTPRGLFELKYFFSSHVGTSSGGEASSTAIRAMIKKLVAQENPRKPLSDNKIADLLQEQGIEVARRTIAKYRESLNIPSSSDRKRLL</sequence>
<keyword evidence="5 10" id="KW-0548">Nucleotidyltransferase</keyword>
<dbReference type="PANTHER" id="PTHR32248:SF4">
    <property type="entry name" value="RNA POLYMERASE SIGMA-54 FACTOR"/>
    <property type="match status" value="1"/>
</dbReference>
<feature type="compositionally biased region" description="Basic and acidic residues" evidence="11">
    <location>
        <begin position="61"/>
        <end position="85"/>
    </location>
</feature>
<evidence type="ECO:0000256" key="7">
    <source>
        <dbReference type="ARBA" id="ARBA00023082"/>
    </source>
</evidence>
<dbReference type="AlphaFoldDB" id="A0A2P6AVC7"/>
<dbReference type="OrthoDB" id="9814402at2"/>
<dbReference type="GO" id="GO:0001216">
    <property type="term" value="F:DNA-binding transcription activator activity"/>
    <property type="evidence" value="ECO:0007669"/>
    <property type="project" value="InterPro"/>
</dbReference>
<evidence type="ECO:0000256" key="6">
    <source>
        <dbReference type="ARBA" id="ARBA00023015"/>
    </source>
</evidence>
<keyword evidence="15" id="KW-1185">Reference proteome</keyword>
<accession>A0A2P6AVC7</accession>
<dbReference type="InterPro" id="IPR007634">
    <property type="entry name" value="RNA_pol_sigma_54_DNA-bd"/>
</dbReference>
<evidence type="ECO:0000256" key="3">
    <source>
        <dbReference type="ARBA" id="ARBA00022478"/>
    </source>
</evidence>
<protein>
    <recommendedName>
        <fullName evidence="2 10">RNA polymerase sigma-54 factor</fullName>
    </recommendedName>
</protein>
<dbReference type="PROSITE" id="PS50044">
    <property type="entry name" value="SIGMA54_3"/>
    <property type="match status" value="1"/>
</dbReference>
<evidence type="ECO:0000256" key="11">
    <source>
        <dbReference type="SAM" id="MobiDB-lite"/>
    </source>
</evidence>
<dbReference type="Pfam" id="PF04552">
    <property type="entry name" value="Sigma54_DBD"/>
    <property type="match status" value="1"/>
</dbReference>
<dbReference type="PROSITE" id="PS00717">
    <property type="entry name" value="SIGMA54_1"/>
    <property type="match status" value="1"/>
</dbReference>
<dbReference type="InterPro" id="IPR000394">
    <property type="entry name" value="RNA_pol_sigma_54"/>
</dbReference>
<dbReference type="GO" id="GO:0006352">
    <property type="term" value="P:DNA-templated transcription initiation"/>
    <property type="evidence" value="ECO:0007669"/>
    <property type="project" value="InterPro"/>
</dbReference>
<keyword evidence="7 10" id="KW-0731">Sigma factor</keyword>
<dbReference type="Gene3D" id="1.10.10.60">
    <property type="entry name" value="Homeodomain-like"/>
    <property type="match status" value="1"/>
</dbReference>
<dbReference type="NCBIfam" id="NF004595">
    <property type="entry name" value="PRK05932.1-2"/>
    <property type="match status" value="1"/>
</dbReference>
<evidence type="ECO:0000259" key="13">
    <source>
        <dbReference type="Pfam" id="PF04963"/>
    </source>
</evidence>
<organism evidence="14 15">
    <name type="scientific">Amnimonas aquatica</name>
    <dbReference type="NCBI Taxonomy" id="2094561"/>
    <lineage>
        <taxon>Bacteria</taxon>
        <taxon>Pseudomonadati</taxon>
        <taxon>Pseudomonadota</taxon>
        <taxon>Gammaproteobacteria</taxon>
        <taxon>Moraxellales</taxon>
        <taxon>Moraxellaceae</taxon>
        <taxon>Amnimonas</taxon>
    </lineage>
</organism>
<dbReference type="Pfam" id="PF04963">
    <property type="entry name" value="Sigma54_CBD"/>
    <property type="match status" value="1"/>
</dbReference>
<name>A0A2P6AVC7_9GAMM</name>
<dbReference type="InterPro" id="IPR038709">
    <property type="entry name" value="RpoN_core-bd_sf"/>
</dbReference>
<dbReference type="Pfam" id="PF00309">
    <property type="entry name" value="Sigma54_AID"/>
    <property type="match status" value="1"/>
</dbReference>
<evidence type="ECO:0000256" key="5">
    <source>
        <dbReference type="ARBA" id="ARBA00022695"/>
    </source>
</evidence>
<dbReference type="NCBIfam" id="NF009118">
    <property type="entry name" value="PRK12469.1"/>
    <property type="match status" value="1"/>
</dbReference>
<keyword evidence="9 10" id="KW-0804">Transcription</keyword>
<dbReference type="Proteomes" id="UP000243900">
    <property type="component" value="Unassembled WGS sequence"/>
</dbReference>
<comment type="function">
    <text evidence="10">Sigma factors are initiation factors that promote the attachment of RNA polymerase to specific initiation sites and are then released.</text>
</comment>
<evidence type="ECO:0000313" key="14">
    <source>
        <dbReference type="EMBL" id="PQA52118.1"/>
    </source>
</evidence>
<keyword evidence="8 10" id="KW-0238">DNA-binding</keyword>
<dbReference type="PRINTS" id="PR00045">
    <property type="entry name" value="SIGMA54FCT"/>
</dbReference>
<keyword evidence="3 10" id="KW-0240">DNA-directed RNA polymerase</keyword>
<evidence type="ECO:0000256" key="9">
    <source>
        <dbReference type="ARBA" id="ARBA00023163"/>
    </source>
</evidence>
<evidence type="ECO:0000313" key="15">
    <source>
        <dbReference type="Proteomes" id="UP000243900"/>
    </source>
</evidence>